<dbReference type="InterPro" id="IPR015655">
    <property type="entry name" value="PP2C"/>
</dbReference>
<dbReference type="Gene3D" id="3.60.40.10">
    <property type="entry name" value="PPM-type phosphatase domain"/>
    <property type="match status" value="1"/>
</dbReference>
<keyword evidence="4 5" id="KW-0904">Protein phosphatase</keyword>
<dbReference type="InterPro" id="IPR001932">
    <property type="entry name" value="PPM-type_phosphatase-like_dom"/>
</dbReference>
<comment type="caution">
    <text evidence="8">The sequence shown here is derived from an EMBL/GenBank/DDBJ whole genome shotgun (WGS) entry which is preliminary data.</text>
</comment>
<evidence type="ECO:0000259" key="7">
    <source>
        <dbReference type="PROSITE" id="PS51746"/>
    </source>
</evidence>
<feature type="domain" description="PPM-type phosphatase" evidence="7">
    <location>
        <begin position="48"/>
        <end position="330"/>
    </location>
</feature>
<feature type="compositionally biased region" description="Polar residues" evidence="6">
    <location>
        <begin position="10"/>
        <end position="22"/>
    </location>
</feature>
<dbReference type="CDD" id="cd00143">
    <property type="entry name" value="PP2Cc"/>
    <property type="match status" value="1"/>
</dbReference>
<keyword evidence="2" id="KW-0479">Metal-binding</keyword>
<accession>A0ABP0R9Z9</accession>
<dbReference type="PANTHER" id="PTHR47992">
    <property type="entry name" value="PROTEIN PHOSPHATASE"/>
    <property type="match status" value="1"/>
</dbReference>
<evidence type="ECO:0000256" key="1">
    <source>
        <dbReference type="ARBA" id="ARBA00004170"/>
    </source>
</evidence>
<sequence>MFHAEGSHGSGSDTRFPFNSGQLGPAPCPPATPSALRARGEVSGPKALVGAWSVANFGKGDENQDAFCTSCSESGTKCFVGVFDGHGNHGKTMSHFAKQALSKSLFSNIDIHTEPVDAIQAAFRDTQEKIEKEHRHHAELSGTTAITAYQHRNRLVVANVGDSRAVLGRCSTPARQTVSAVELSIDQKPARPDERQRIIAAGGTVDQMAIPVVQRGGVRWIRAGPERVMDKQGMGGLAMSRALGDLRLHPYVISQPEVVERKLDSRDKVLVLASDGVWDHISSQEAVDIAGKFDDPKAAAREITGIARHRWQIATEGQMSDDITAVVVRLNAVGEPSISASSSAPVTALKDPAQMRRTSVLTSLFGGPPQRRGGRIEAGRQDVRKPASPAFALPSHPNGLRLPECPRVSGKTRSITASGRRSDAPVSTGLRPVSTGGPTQRLVLDTLPPPGHRNGLL</sequence>
<protein>
    <recommendedName>
        <fullName evidence="7">PPM-type phosphatase domain-containing protein</fullName>
    </recommendedName>
</protein>
<feature type="region of interest" description="Disordered" evidence="6">
    <location>
        <begin position="1"/>
        <end position="38"/>
    </location>
</feature>
<dbReference type="Proteomes" id="UP001642484">
    <property type="component" value="Unassembled WGS sequence"/>
</dbReference>
<name>A0ABP0R9Z9_9DINO</name>
<reference evidence="8 9" key="1">
    <citation type="submission" date="2024-02" db="EMBL/GenBank/DDBJ databases">
        <authorList>
            <person name="Chen Y."/>
            <person name="Shah S."/>
            <person name="Dougan E. K."/>
            <person name="Thang M."/>
            <person name="Chan C."/>
        </authorList>
    </citation>
    <scope>NUCLEOTIDE SEQUENCE [LARGE SCALE GENOMIC DNA]</scope>
</reference>
<evidence type="ECO:0000313" key="9">
    <source>
        <dbReference type="Proteomes" id="UP001642484"/>
    </source>
</evidence>
<dbReference type="EMBL" id="CAXAMN010025728">
    <property type="protein sequence ID" value="CAK9097413.1"/>
    <property type="molecule type" value="Genomic_DNA"/>
</dbReference>
<evidence type="ECO:0000256" key="6">
    <source>
        <dbReference type="SAM" id="MobiDB-lite"/>
    </source>
</evidence>
<dbReference type="InterPro" id="IPR000222">
    <property type="entry name" value="PP2C_BS"/>
</dbReference>
<comment type="subcellular location">
    <subcellularLocation>
        <location evidence="1">Membrane</location>
        <topology evidence="1">Peripheral membrane protein</topology>
    </subcellularLocation>
</comment>
<proteinExistence type="inferred from homology"/>
<dbReference type="PROSITE" id="PS01032">
    <property type="entry name" value="PPM_1"/>
    <property type="match status" value="1"/>
</dbReference>
<dbReference type="Pfam" id="PF00481">
    <property type="entry name" value="PP2C"/>
    <property type="match status" value="1"/>
</dbReference>
<evidence type="ECO:0000256" key="3">
    <source>
        <dbReference type="ARBA" id="ARBA00022801"/>
    </source>
</evidence>
<feature type="compositionally biased region" description="Basic and acidic residues" evidence="6">
    <location>
        <begin position="374"/>
        <end position="385"/>
    </location>
</feature>
<comment type="similarity">
    <text evidence="5">Belongs to the PP2C family.</text>
</comment>
<evidence type="ECO:0000256" key="2">
    <source>
        <dbReference type="ARBA" id="ARBA00022723"/>
    </source>
</evidence>
<keyword evidence="9" id="KW-1185">Reference proteome</keyword>
<dbReference type="PROSITE" id="PS51746">
    <property type="entry name" value="PPM_2"/>
    <property type="match status" value="1"/>
</dbReference>
<dbReference type="SUPFAM" id="SSF81606">
    <property type="entry name" value="PP2C-like"/>
    <property type="match status" value="1"/>
</dbReference>
<evidence type="ECO:0000256" key="4">
    <source>
        <dbReference type="ARBA" id="ARBA00022912"/>
    </source>
</evidence>
<evidence type="ECO:0000256" key="5">
    <source>
        <dbReference type="RuleBase" id="RU003465"/>
    </source>
</evidence>
<gene>
    <name evidence="8" type="ORF">CCMP2556_LOCUS46249</name>
</gene>
<dbReference type="SMART" id="SM00332">
    <property type="entry name" value="PP2Cc"/>
    <property type="match status" value="1"/>
</dbReference>
<organism evidence="8 9">
    <name type="scientific">Durusdinium trenchii</name>
    <dbReference type="NCBI Taxonomy" id="1381693"/>
    <lineage>
        <taxon>Eukaryota</taxon>
        <taxon>Sar</taxon>
        <taxon>Alveolata</taxon>
        <taxon>Dinophyceae</taxon>
        <taxon>Suessiales</taxon>
        <taxon>Symbiodiniaceae</taxon>
        <taxon>Durusdinium</taxon>
    </lineage>
</organism>
<dbReference type="InterPro" id="IPR036457">
    <property type="entry name" value="PPM-type-like_dom_sf"/>
</dbReference>
<feature type="region of interest" description="Disordered" evidence="6">
    <location>
        <begin position="363"/>
        <end position="457"/>
    </location>
</feature>
<keyword evidence="3 5" id="KW-0378">Hydrolase</keyword>
<evidence type="ECO:0000313" key="8">
    <source>
        <dbReference type="EMBL" id="CAK9097413.1"/>
    </source>
</evidence>